<gene>
    <name evidence="3" type="ORF">N5910_00400</name>
    <name evidence="2" type="ORF">U2150_06455</name>
</gene>
<reference evidence="3" key="1">
    <citation type="submission" date="2022-09" db="EMBL/GenBank/DDBJ databases">
        <title>Characterization of three MwoI isoschizomers from sequenced genome and metagenomes.</title>
        <authorList>
            <person name="Fomenkov A."/>
            <person name="Xu S.Y."/>
            <person name="Roberts R.J."/>
        </authorList>
    </citation>
    <scope>NUCLEOTIDE SEQUENCE</scope>
    <source>
        <strain evidence="3">DSM 2970</strain>
    </source>
</reference>
<dbReference type="EMBL" id="CP104550">
    <property type="protein sequence ID" value="UXH31808.1"/>
    <property type="molecule type" value="Genomic_DNA"/>
</dbReference>
<evidence type="ECO:0000313" key="2">
    <source>
        <dbReference type="EMBL" id="MEJ8543127.1"/>
    </source>
</evidence>
<dbReference type="GeneID" id="75105666"/>
<accession>A0A9E7UMY6</accession>
<evidence type="ECO:0000313" key="4">
    <source>
        <dbReference type="Proteomes" id="UP001369247"/>
    </source>
</evidence>
<dbReference type="EMBL" id="JAXUHJ010000010">
    <property type="protein sequence ID" value="MEJ8543127.1"/>
    <property type="molecule type" value="Genomic_DNA"/>
</dbReference>
<keyword evidence="1" id="KW-1133">Transmembrane helix</keyword>
<dbReference type="KEGG" id="mwo:MWSIV6_0065"/>
<proteinExistence type="predicted"/>
<dbReference type="GeneID" id="58977734"/>
<feature type="transmembrane region" description="Helical" evidence="1">
    <location>
        <begin position="6"/>
        <end position="27"/>
    </location>
</feature>
<dbReference type="AlphaFoldDB" id="A0A9E7UMY6"/>
<evidence type="ECO:0000313" key="3">
    <source>
        <dbReference type="EMBL" id="UXH31808.1"/>
    </source>
</evidence>
<protein>
    <submittedName>
        <fullName evidence="3">Uncharacterized protein</fullName>
    </submittedName>
</protein>
<evidence type="ECO:0000256" key="1">
    <source>
        <dbReference type="SAM" id="Phobius"/>
    </source>
</evidence>
<keyword evidence="4" id="KW-1185">Reference proteome</keyword>
<keyword evidence="1" id="KW-0812">Transmembrane</keyword>
<dbReference type="Proteomes" id="UP001369247">
    <property type="component" value="Unassembled WGS sequence"/>
</dbReference>
<keyword evidence="1" id="KW-0472">Membrane</keyword>
<reference evidence="2 4" key="2">
    <citation type="submission" date="2023-12" db="EMBL/GenBank/DDBJ databases">
        <title>Phenotypic and Genomic Characterization of Methanothermobacter wolfeii Strain BSEL, a CO2-Capturing Archaeon with Minimal Nutrient Requirements.</title>
        <authorList>
            <person name="Ale Enriquez F."/>
            <person name="Ahring B.K."/>
        </authorList>
    </citation>
    <scope>NUCLEOTIDE SEQUENCE [LARGE SCALE GENOMIC DNA]</scope>
    <source>
        <strain evidence="2 4">BSEL-1</strain>
    </source>
</reference>
<dbReference type="Proteomes" id="UP001065373">
    <property type="component" value="Chromosome"/>
</dbReference>
<organism evidence="3">
    <name type="scientific">Methanothermobacter wolfeii</name>
    <name type="common">Methanobacterium wolfei</name>
    <dbReference type="NCBI Taxonomy" id="145261"/>
    <lineage>
        <taxon>Archaea</taxon>
        <taxon>Methanobacteriati</taxon>
        <taxon>Methanobacteriota</taxon>
        <taxon>Methanomada group</taxon>
        <taxon>Methanobacteria</taxon>
        <taxon>Methanobacteriales</taxon>
        <taxon>Methanobacteriaceae</taxon>
        <taxon>Methanothermobacter</taxon>
    </lineage>
</organism>
<sequence>MDEHGYISTLDAVLALTVVFLMAASFMGTAPTPIQGINHGAGDVLDTVATYPEDRSILDELAESGDPGAASEFLNETLTGMKYNLTMDNGSGEVTVASNDEMGGEDDLDVAVRNRGDLTFRLYVWRS</sequence>
<name>A0A9E7UMY6_METWO</name>
<dbReference type="RefSeq" id="WP_074358267.1">
    <property type="nucleotide sequence ID" value="NZ_CP104550.1"/>
</dbReference>